<protein>
    <recommendedName>
        <fullName evidence="9">DNA 3'-5' helicase</fullName>
        <ecNumber evidence="9">5.6.2.4</ecNumber>
    </recommendedName>
    <alternativeName>
        <fullName evidence="10">DNA 3'-5' helicase II</fullName>
    </alternativeName>
</protein>
<dbReference type="Pfam" id="PF00580">
    <property type="entry name" value="UvrD-helicase"/>
    <property type="match status" value="1"/>
</dbReference>
<name>A0A2A5X1B3_9GAMM</name>
<sequence length="732" mass="83103">MDVTHILDGLNDAQRDAVTAPSGSMLVLAGAGSGKTRVLTHRIAWQIQTQNMSPYSVLAVTFTNKAAAEMRSRIERLLAMPVRGMWVGTFHGIAHRLLRTHFAEAGLPQNFQILDADDQLRLVKRVISSLDLDEKKWPARQAVWFINGQKDEGRRPQHIPDEEDLYVRTHVAIYEAYELALERGGMIDFAEMLLRSHELWREHPALLRHYQDRFHSLLVDEFQDTNTIQYAWVRQLAGDNNNLVVVGDDDQSIYGWRGARIENIQRFSTDFPESQTIRLEQNYRSTGSILKAANGVISQNAGRLGKELWTDAGDGEPIYDYAAFNEIDEARYVVSRVRDWVSQGNNHRECAVLYRSNAQSRVLEEAMLRAQMPYRIYGGQRFFERAEVRSAVAYMRLISHRDSDAAFERVVNTPSRGIGDRTVAQLRELAREENTSLWRAAEKMACNTGLPGRTRNAIARFIELINDMDTATMNAALPEMTEMVIERSGLIEYYERERGERGQARIENLRELISAADTFDPEDEVTFDATLPDEESPDTLLDEFLTHAALEAGDRQGDPNADCVQMMTLHSAKGLEFPLVFLTGLEEGLFPSMMSMEEPGRLEEERRLCYVGITRAMRQLYLTHAESRRINGQESYNRPSRFVQEIPQDLLTPVRLSRTAPAPISRPSRSASPIATHNESGFTLGQRVRHDKFGEGVVLNYEGQGSQARVQVNFNDSGSKWLMLSYAKLDVV</sequence>
<evidence type="ECO:0000313" key="15">
    <source>
        <dbReference type="EMBL" id="PDH42247.1"/>
    </source>
</evidence>
<evidence type="ECO:0000256" key="9">
    <source>
        <dbReference type="ARBA" id="ARBA00034808"/>
    </source>
</evidence>
<evidence type="ECO:0000256" key="2">
    <source>
        <dbReference type="ARBA" id="ARBA00022741"/>
    </source>
</evidence>
<dbReference type="InterPro" id="IPR014017">
    <property type="entry name" value="DNA_helicase_UvrD-like_C"/>
</dbReference>
<evidence type="ECO:0000256" key="4">
    <source>
        <dbReference type="ARBA" id="ARBA00022806"/>
    </source>
</evidence>
<dbReference type="Proteomes" id="UP000219327">
    <property type="component" value="Unassembled WGS sequence"/>
</dbReference>
<dbReference type="InterPro" id="IPR013986">
    <property type="entry name" value="DExx_box_DNA_helicase_dom_sf"/>
</dbReference>
<comment type="caution">
    <text evidence="15">The sequence shown here is derived from an EMBL/GenBank/DDBJ whole genome shotgun (WGS) entry which is preliminary data.</text>
</comment>
<feature type="binding site" evidence="12">
    <location>
        <begin position="29"/>
        <end position="36"/>
    </location>
    <ligand>
        <name>ATP</name>
        <dbReference type="ChEBI" id="CHEBI:30616"/>
    </ligand>
</feature>
<comment type="catalytic activity">
    <reaction evidence="11">
        <text>ATP + H2O = ADP + phosphate + H(+)</text>
        <dbReference type="Rhea" id="RHEA:13065"/>
        <dbReference type="ChEBI" id="CHEBI:15377"/>
        <dbReference type="ChEBI" id="CHEBI:15378"/>
        <dbReference type="ChEBI" id="CHEBI:30616"/>
        <dbReference type="ChEBI" id="CHEBI:43474"/>
        <dbReference type="ChEBI" id="CHEBI:456216"/>
        <dbReference type="EC" id="5.6.2.4"/>
    </reaction>
</comment>
<dbReference type="FunFam" id="1.10.486.10:FF:000003">
    <property type="entry name" value="ATP-dependent DNA helicase"/>
    <property type="match status" value="1"/>
</dbReference>
<proteinExistence type="inferred from homology"/>
<evidence type="ECO:0000256" key="11">
    <source>
        <dbReference type="ARBA" id="ARBA00048988"/>
    </source>
</evidence>
<evidence type="ECO:0000256" key="1">
    <source>
        <dbReference type="ARBA" id="ARBA00009922"/>
    </source>
</evidence>
<evidence type="ECO:0000256" key="8">
    <source>
        <dbReference type="ARBA" id="ARBA00034617"/>
    </source>
</evidence>
<dbReference type="Gene3D" id="3.40.50.300">
    <property type="entry name" value="P-loop containing nucleotide triphosphate hydrolases"/>
    <property type="match status" value="2"/>
</dbReference>
<dbReference type="GO" id="GO:0033202">
    <property type="term" value="C:DNA helicase complex"/>
    <property type="evidence" value="ECO:0007669"/>
    <property type="project" value="TreeGrafter"/>
</dbReference>
<dbReference type="CDD" id="cd18807">
    <property type="entry name" value="SF1_C_UvrD"/>
    <property type="match status" value="1"/>
</dbReference>
<dbReference type="Pfam" id="PF13361">
    <property type="entry name" value="UvrD_C"/>
    <property type="match status" value="1"/>
</dbReference>
<dbReference type="EC" id="5.6.2.4" evidence="9"/>
<feature type="domain" description="UvrD-like helicase C-terminal" evidence="14">
    <location>
        <begin position="287"/>
        <end position="574"/>
    </location>
</feature>
<evidence type="ECO:0000256" key="7">
    <source>
        <dbReference type="ARBA" id="ARBA00023235"/>
    </source>
</evidence>
<dbReference type="GO" id="GO:0016887">
    <property type="term" value="F:ATP hydrolysis activity"/>
    <property type="evidence" value="ECO:0007669"/>
    <property type="project" value="RHEA"/>
</dbReference>
<keyword evidence="3 12" id="KW-0378">Hydrolase</keyword>
<reference evidence="15 16" key="1">
    <citation type="submission" date="2017-08" db="EMBL/GenBank/DDBJ databases">
        <title>Fine stratification of microbial communities through a metagenomic profile of the photic zone.</title>
        <authorList>
            <person name="Haro-Moreno J.M."/>
            <person name="Lopez-Perez M."/>
            <person name="De La Torre J."/>
            <person name="Picazo A."/>
            <person name="Camacho A."/>
            <person name="Rodriguez-Valera F."/>
        </authorList>
    </citation>
    <scope>NUCLEOTIDE SEQUENCE [LARGE SCALE GENOMIC DNA]</scope>
    <source>
        <strain evidence="15">MED-G24</strain>
    </source>
</reference>
<dbReference type="InterPro" id="IPR014016">
    <property type="entry name" value="UvrD-like_ATP-bd"/>
</dbReference>
<evidence type="ECO:0000256" key="5">
    <source>
        <dbReference type="ARBA" id="ARBA00022840"/>
    </source>
</evidence>
<dbReference type="GO" id="GO:0043138">
    <property type="term" value="F:3'-5' DNA helicase activity"/>
    <property type="evidence" value="ECO:0007669"/>
    <property type="project" value="UniProtKB-EC"/>
</dbReference>
<keyword evidence="4 12" id="KW-0347">Helicase</keyword>
<keyword evidence="7" id="KW-0413">Isomerase</keyword>
<dbReference type="InterPro" id="IPR027417">
    <property type="entry name" value="P-loop_NTPase"/>
</dbReference>
<dbReference type="AlphaFoldDB" id="A0A2A5X1B3"/>
<dbReference type="PANTHER" id="PTHR11070">
    <property type="entry name" value="UVRD / RECB / PCRA DNA HELICASE FAMILY MEMBER"/>
    <property type="match status" value="1"/>
</dbReference>
<dbReference type="GO" id="GO:0005829">
    <property type="term" value="C:cytosol"/>
    <property type="evidence" value="ECO:0007669"/>
    <property type="project" value="TreeGrafter"/>
</dbReference>
<keyword evidence="2 12" id="KW-0547">Nucleotide-binding</keyword>
<evidence type="ECO:0000256" key="10">
    <source>
        <dbReference type="ARBA" id="ARBA00034923"/>
    </source>
</evidence>
<organism evidence="15 16">
    <name type="scientific">OM182 bacterium MED-G24</name>
    <dbReference type="NCBI Taxonomy" id="1986255"/>
    <lineage>
        <taxon>Bacteria</taxon>
        <taxon>Pseudomonadati</taxon>
        <taxon>Pseudomonadota</taxon>
        <taxon>Gammaproteobacteria</taxon>
        <taxon>OMG group</taxon>
        <taxon>OM182 clade</taxon>
    </lineage>
</organism>
<dbReference type="CDD" id="cd17932">
    <property type="entry name" value="DEXQc_UvrD"/>
    <property type="match status" value="1"/>
</dbReference>
<evidence type="ECO:0000256" key="12">
    <source>
        <dbReference type="PROSITE-ProRule" id="PRU00560"/>
    </source>
</evidence>
<dbReference type="PROSITE" id="PS51217">
    <property type="entry name" value="UVRD_HELICASE_CTER"/>
    <property type="match status" value="1"/>
</dbReference>
<dbReference type="SUPFAM" id="SSF52540">
    <property type="entry name" value="P-loop containing nucleoside triphosphate hydrolases"/>
    <property type="match status" value="1"/>
</dbReference>
<evidence type="ECO:0000259" key="14">
    <source>
        <dbReference type="PROSITE" id="PS51217"/>
    </source>
</evidence>
<gene>
    <name evidence="15" type="ORF">CNE99_00055</name>
</gene>
<accession>A0A2A5X1B3</accession>
<dbReference type="Gene3D" id="1.10.486.10">
    <property type="entry name" value="PCRA, domain 4"/>
    <property type="match status" value="1"/>
</dbReference>
<dbReference type="GO" id="GO:0003677">
    <property type="term" value="F:DNA binding"/>
    <property type="evidence" value="ECO:0007669"/>
    <property type="project" value="UniProtKB-KW"/>
</dbReference>
<evidence type="ECO:0000259" key="13">
    <source>
        <dbReference type="PROSITE" id="PS51198"/>
    </source>
</evidence>
<comment type="catalytic activity">
    <reaction evidence="8">
        <text>Couples ATP hydrolysis with the unwinding of duplex DNA by translocating in the 3'-5' direction.</text>
        <dbReference type="EC" id="5.6.2.4"/>
    </reaction>
</comment>
<evidence type="ECO:0000256" key="6">
    <source>
        <dbReference type="ARBA" id="ARBA00023125"/>
    </source>
</evidence>
<dbReference type="GO" id="GO:0000725">
    <property type="term" value="P:recombinational repair"/>
    <property type="evidence" value="ECO:0007669"/>
    <property type="project" value="TreeGrafter"/>
</dbReference>
<dbReference type="EMBL" id="NTKD01000001">
    <property type="protein sequence ID" value="PDH42247.1"/>
    <property type="molecule type" value="Genomic_DNA"/>
</dbReference>
<keyword evidence="5 12" id="KW-0067">ATP-binding</keyword>
<dbReference type="PANTHER" id="PTHR11070:SF2">
    <property type="entry name" value="ATP-DEPENDENT DNA HELICASE SRS2"/>
    <property type="match status" value="1"/>
</dbReference>
<dbReference type="GO" id="GO:0005524">
    <property type="term" value="F:ATP binding"/>
    <property type="evidence" value="ECO:0007669"/>
    <property type="project" value="UniProtKB-UniRule"/>
</dbReference>
<dbReference type="NCBIfam" id="NF008743">
    <property type="entry name" value="PRK11773.1"/>
    <property type="match status" value="1"/>
</dbReference>
<dbReference type="FunFam" id="1.10.10.160:FF:000001">
    <property type="entry name" value="ATP-dependent DNA helicase"/>
    <property type="match status" value="1"/>
</dbReference>
<dbReference type="PROSITE" id="PS51198">
    <property type="entry name" value="UVRD_HELICASE_ATP_BIND"/>
    <property type="match status" value="1"/>
</dbReference>
<keyword evidence="6" id="KW-0238">DNA-binding</keyword>
<feature type="domain" description="UvrD-like helicase ATP-binding" evidence="13">
    <location>
        <begin position="8"/>
        <end position="286"/>
    </location>
</feature>
<dbReference type="Pfam" id="PF21196">
    <property type="entry name" value="PcrA_UvrD_tudor"/>
    <property type="match status" value="1"/>
</dbReference>
<evidence type="ECO:0000313" key="16">
    <source>
        <dbReference type="Proteomes" id="UP000219327"/>
    </source>
</evidence>
<evidence type="ECO:0000256" key="3">
    <source>
        <dbReference type="ARBA" id="ARBA00022801"/>
    </source>
</evidence>
<comment type="similarity">
    <text evidence="1">Belongs to the helicase family. UvrD subfamily.</text>
</comment>
<dbReference type="InterPro" id="IPR000212">
    <property type="entry name" value="DNA_helicase_UvrD/REP"/>
</dbReference>
<dbReference type="Gene3D" id="1.10.10.160">
    <property type="match status" value="1"/>
</dbReference>
<dbReference type="GO" id="GO:0009314">
    <property type="term" value="P:response to radiation"/>
    <property type="evidence" value="ECO:0007669"/>
    <property type="project" value="UniProtKB-ARBA"/>
</dbReference>